<organism evidence="3">
    <name type="scientific">Rodentolepis nana</name>
    <name type="common">Dwarf tapeworm</name>
    <name type="synonym">Hymenolepis nana</name>
    <dbReference type="NCBI Taxonomy" id="102285"/>
    <lineage>
        <taxon>Eukaryota</taxon>
        <taxon>Metazoa</taxon>
        <taxon>Spiralia</taxon>
        <taxon>Lophotrochozoa</taxon>
        <taxon>Platyhelminthes</taxon>
        <taxon>Cestoda</taxon>
        <taxon>Eucestoda</taxon>
        <taxon>Cyclophyllidea</taxon>
        <taxon>Hymenolepididae</taxon>
        <taxon>Rodentolepis</taxon>
    </lineage>
</organism>
<name>A0A0R3TX63_RODNA</name>
<evidence type="ECO:0000313" key="1">
    <source>
        <dbReference type="EMBL" id="VDO13103.1"/>
    </source>
</evidence>
<reference evidence="3" key="1">
    <citation type="submission" date="2017-02" db="UniProtKB">
        <authorList>
            <consortium name="WormBaseParasite"/>
        </authorList>
    </citation>
    <scope>IDENTIFICATION</scope>
</reference>
<keyword evidence="2" id="KW-1185">Reference proteome</keyword>
<gene>
    <name evidence="1" type="ORF">HNAJ_LOCUS12436</name>
</gene>
<accession>A0A0R3TX63</accession>
<proteinExistence type="predicted"/>
<dbReference type="EMBL" id="UZAE01014311">
    <property type="protein sequence ID" value="VDO13103.1"/>
    <property type="molecule type" value="Genomic_DNA"/>
</dbReference>
<dbReference type="AlphaFoldDB" id="A0A0R3TX63"/>
<dbReference type="Proteomes" id="UP000278807">
    <property type="component" value="Unassembled WGS sequence"/>
</dbReference>
<protein>
    <submittedName>
        <fullName evidence="1 3">Uncharacterized protein</fullName>
    </submittedName>
</protein>
<evidence type="ECO:0000313" key="2">
    <source>
        <dbReference type="Proteomes" id="UP000278807"/>
    </source>
</evidence>
<dbReference type="WBParaSite" id="HNAJ_0001245101-mRNA-1">
    <property type="protein sequence ID" value="HNAJ_0001245101-mRNA-1"/>
    <property type="gene ID" value="HNAJ_0001245101"/>
</dbReference>
<sequence>MSALEAEGDACEYALGPCWLEVAISSPHYLPPLTPPHVVTMAQTEIIIYGPLSRDTFLTAACVSLVVDIARWRGDNSRPTSASILAG</sequence>
<evidence type="ECO:0000313" key="3">
    <source>
        <dbReference type="WBParaSite" id="HNAJ_0001245101-mRNA-1"/>
    </source>
</evidence>
<reference evidence="1 2" key="2">
    <citation type="submission" date="2018-11" db="EMBL/GenBank/DDBJ databases">
        <authorList>
            <consortium name="Pathogen Informatics"/>
        </authorList>
    </citation>
    <scope>NUCLEOTIDE SEQUENCE [LARGE SCALE GENOMIC DNA]</scope>
</reference>